<dbReference type="AlphaFoldDB" id="A0A108UB62"/>
<proteinExistence type="predicted"/>
<evidence type="ECO:0000313" key="2">
    <source>
        <dbReference type="EMBL" id="KWS05893.1"/>
    </source>
</evidence>
<keyword evidence="1" id="KW-0732">Signal</keyword>
<dbReference type="OrthoDB" id="6027764at2"/>
<dbReference type="RefSeq" id="WP_153019122.1">
    <property type="nucleotide sequence ID" value="NZ_JAJA02000001.1"/>
</dbReference>
<dbReference type="Proteomes" id="UP000023435">
    <property type="component" value="Unassembled WGS sequence"/>
</dbReference>
<feature type="chain" id="PRO_5007131823" evidence="1">
    <location>
        <begin position="25"/>
        <end position="104"/>
    </location>
</feature>
<gene>
    <name evidence="2" type="ORF">AZ78_3447</name>
</gene>
<evidence type="ECO:0000313" key="3">
    <source>
        <dbReference type="Proteomes" id="UP000023435"/>
    </source>
</evidence>
<name>A0A108UB62_9GAMM</name>
<evidence type="ECO:0000256" key="1">
    <source>
        <dbReference type="SAM" id="SignalP"/>
    </source>
</evidence>
<dbReference type="EMBL" id="JAJA02000001">
    <property type="protein sequence ID" value="KWS05893.1"/>
    <property type="molecule type" value="Genomic_DNA"/>
</dbReference>
<protein>
    <submittedName>
        <fullName evidence="2">Uncharacterized protein</fullName>
    </submittedName>
</protein>
<organism evidence="2 3">
    <name type="scientific">Lysobacter capsici AZ78</name>
    <dbReference type="NCBI Taxonomy" id="1444315"/>
    <lineage>
        <taxon>Bacteria</taxon>
        <taxon>Pseudomonadati</taxon>
        <taxon>Pseudomonadota</taxon>
        <taxon>Gammaproteobacteria</taxon>
        <taxon>Lysobacterales</taxon>
        <taxon>Lysobacteraceae</taxon>
        <taxon>Lysobacter</taxon>
    </lineage>
</organism>
<keyword evidence="3" id="KW-1185">Reference proteome</keyword>
<feature type="signal peptide" evidence="1">
    <location>
        <begin position="1"/>
        <end position="24"/>
    </location>
</feature>
<reference evidence="2 3" key="1">
    <citation type="journal article" date="2014" name="Genome Announc.">
        <title>Draft Genome Sequence of Lysobacter capsici AZ78, a Bacterium Antagonistic to Plant-Pathogenic Oomycetes.</title>
        <authorList>
            <person name="Puopolo G."/>
            <person name="Sonego P."/>
            <person name="Engelen K."/>
            <person name="Pertot I."/>
        </authorList>
    </citation>
    <scope>NUCLEOTIDE SEQUENCE [LARGE SCALE GENOMIC DNA]</scope>
    <source>
        <strain evidence="2 3">AZ78</strain>
    </source>
</reference>
<comment type="caution">
    <text evidence="2">The sequence shown here is derived from an EMBL/GenBank/DDBJ whole genome shotgun (WGS) entry which is preliminary data.</text>
</comment>
<accession>A0A108UB62</accession>
<sequence>MSNMKRSFGGLLFSMLLLAAPAMAAPVGGLPVTPQPPQPFGVWKATVRWADPHSVPGPNGTTLTYTFHYEHIVAVTQSDCDGQLSGFASQLNVRVTEPCTFYPY</sequence>